<dbReference type="SUPFAM" id="SSF52317">
    <property type="entry name" value="Class I glutamine amidotransferase-like"/>
    <property type="match status" value="1"/>
</dbReference>
<proteinExistence type="predicted"/>
<keyword evidence="2" id="KW-0812">Transmembrane</keyword>
<dbReference type="Pfam" id="PF13290">
    <property type="entry name" value="CHB_HEX_C_1"/>
    <property type="match status" value="2"/>
</dbReference>
<evidence type="ECO:0000256" key="2">
    <source>
        <dbReference type="SAM" id="Phobius"/>
    </source>
</evidence>
<dbReference type="InterPro" id="IPR029062">
    <property type="entry name" value="Class_I_gatase-like"/>
</dbReference>
<evidence type="ECO:0000313" key="5">
    <source>
        <dbReference type="Proteomes" id="UP000754750"/>
    </source>
</evidence>
<name>A0A928Q420_9FIRM</name>
<dbReference type="NCBIfam" id="NF038032">
    <property type="entry name" value="CehA_McbA_metalo"/>
    <property type="match status" value="1"/>
</dbReference>
<dbReference type="Gene3D" id="3.20.20.140">
    <property type="entry name" value="Metal-dependent hydrolases"/>
    <property type="match status" value="1"/>
</dbReference>
<organism evidence="4 5">
    <name type="scientific">Faecalispora sporosphaeroides</name>
    <dbReference type="NCBI Taxonomy" id="1549"/>
    <lineage>
        <taxon>Bacteria</taxon>
        <taxon>Bacillati</taxon>
        <taxon>Bacillota</taxon>
        <taxon>Clostridia</taxon>
        <taxon>Eubacteriales</taxon>
        <taxon>Oscillospiraceae</taxon>
        <taxon>Faecalispora</taxon>
    </lineage>
</organism>
<keyword evidence="2" id="KW-1133">Transmembrane helix</keyword>
<evidence type="ECO:0000259" key="3">
    <source>
        <dbReference type="Pfam" id="PF13290"/>
    </source>
</evidence>
<dbReference type="EMBL" id="SVNY01000003">
    <property type="protein sequence ID" value="MBE6833521.1"/>
    <property type="molecule type" value="Genomic_DNA"/>
</dbReference>
<dbReference type="Proteomes" id="UP000754750">
    <property type="component" value="Unassembled WGS sequence"/>
</dbReference>
<keyword evidence="2" id="KW-0472">Membrane</keyword>
<evidence type="ECO:0000256" key="1">
    <source>
        <dbReference type="SAM" id="MobiDB-lite"/>
    </source>
</evidence>
<protein>
    <recommendedName>
        <fullName evidence="3">GH29D-like beta-sandwich domain-containing protein</fullName>
    </recommendedName>
</protein>
<feature type="transmembrane region" description="Helical" evidence="2">
    <location>
        <begin position="59"/>
        <end position="78"/>
    </location>
</feature>
<sequence length="1793" mass="191760">MVKYGIDGHRLQRDGSHRETCCRLFGAPNNGGWAEERLYKRRLRKGRDKNVKKHSRKSISLMLAVSMLLSVFTGLPIFQAQAGQTQEVLASWNITANPTEKPDEAEIPADTGVQKSTAVLTTNATGSWGTSPSYFLAANGFDGTPGEKYWQIDLPEAGDCTDLRVSASFRRSSKAALQWKVQSTTDGSIYADVSNGVFSIPTTSGNPQAVTFGNESTQLSLADGTIGIRFMPNDDSSTSSGVCYINHISVTGLTNDESPAPEEDAIIFTPDHEPNAQGYVPAGTRVELSTEEQEDILYTINGDSTEHTYSEPIVINETTTIKAWLSGQEDSSRTVTYKVEKEINTIADARAAGKGKQATLTGIAMHEYASANKSLGLYIQDETGGLMLFGDSALKDAGIKPGDKVQATGRTDEYSGKFELVLSDSNALKIVGSSAVPEPKEVTDLSGTGLDQVGGMLVKVTGAQISKLTSDSYQNANFTLTQDGKTLSAKLDSRRGDDYAKLAAKLKDGDTADVSGILEGYGGSYTLQLLSADGVTNIRTIPVTPKTAKVTANPGSNSNAKAGDKITLSSGTNGARIYYTLNPSAQDTEYLVYSAPIELTSLPASITAYAKADDMDPSEKSVFTYREKFEGEYHVYFGQLHSHTDISDGVGSVETAFDHASQVKNLDFLAVTDHSNYFETADEAKSHTNTILDGSKSEEWQEGRTAAAAITGKKVKNADNPDDPDSGFLGIYGYEMTWSDGSGHINTFNTPGFEDRQNPDFYNKSQSASNPVGLKAYYEALTKVPNSISQFNHPGTQFGDFYDFANYSQTYDKLINLIEVGNGEGPIRGAGYFPSYEYYTRALDKGWHVAPANNQDNHKGNWGDSNTARSVVLAPDLTEGSLYDAMQNCRVYSTEDNDLSIRYTVNGAVMGSEISVDKGEPLNIRAELSDPTDSKIGKVEVIVNGGRVAATRQVESNRDTVEFALPNNYSYYYLRITQADKDIAVTAPVWTGAVDKAGIAAVTADTTLPVKGESVNITANLYNNEDYEMTVTSLEYKVDKKVIRSIGGDGLDKGAAVASLGTNSDTFSYTPQTAGSVTMDVVLKAKLNGVERTFTAVLTLQVADPSAVTKVLVDGTHYNDYVTGYYSQNINNLTKIASDDGTQVRVEKKKITPDMLKDTQLLLISAPAKTSGTSKAGDSYTAQTFGEDFIAMVKEYVQGGGLVAVCGLADYQDGSADPYTSSTQINTLLEGIGAKSAISNDEVLDQENNGGSSYRVYFQNFNSDSPYLKGVDPEQKYSFYSGCSVTPGQGAQKLVNGFDSTYSINSKSSDGKYESGKPVLGASTAYDEATAVKKKGEVCALVSETIGAGTVLVAGTVFFSDFEVKAELDNYGDLQYANYTIVKNLLDSVKVKIKTSAIADVRKNGQMGDVYAVEGTVTAGSEQPNAFTDTVYLQDKTGGINVYPIPNGSGIKVGQKLRVVGHVDAYQGDKELKIGSGVEGYTVLDSAEKPLAPTPVTIADALNYEQYGGRLVKAQGTVSNIKLLSGAVQNFSVTSGGNSIRILINGYISPNVDLSQVVKDGAAVSVVGLVYTDPEGVCLRVRDRNEIRALGNSGGSDNDRDDDDDDDDDSKEKPGKDKSANNHPLENKPIVSVRNDPQGNSIVIVSAKPRSDTRALTAAEIAQKAADGTLNDTVNPNGVWDGKTTGAKNVALVVDTKEVAVVPGSFCRLGVSSFTGPANHTLRVRASRDGFVTITTNPDGTYTISVNKPVNDLYILVEILDGGGTVIGHSSVKLNAAAGLHQKFVGNKAATIV</sequence>
<feature type="domain" description="GH29D-like beta-sandwich" evidence="3">
    <location>
        <begin position="561"/>
        <end position="619"/>
    </location>
</feature>
<feature type="domain" description="GH29D-like beta-sandwich" evidence="3">
    <location>
        <begin position="276"/>
        <end position="334"/>
    </location>
</feature>
<accession>A0A928Q420</accession>
<dbReference type="InterPro" id="IPR059177">
    <property type="entry name" value="GH29D-like_dom"/>
</dbReference>
<dbReference type="SUPFAM" id="SSF89550">
    <property type="entry name" value="PHP domain-like"/>
    <property type="match status" value="1"/>
</dbReference>
<dbReference type="InterPro" id="IPR016195">
    <property type="entry name" value="Pol/histidinol_Pase-like"/>
</dbReference>
<feature type="region of interest" description="Disordered" evidence="1">
    <location>
        <begin position="1589"/>
        <end position="1637"/>
    </location>
</feature>
<reference evidence="4" key="1">
    <citation type="submission" date="2019-04" db="EMBL/GenBank/DDBJ databases">
        <title>Evolution of Biomass-Degrading Anaerobic Consortia Revealed by Metagenomics.</title>
        <authorList>
            <person name="Peng X."/>
        </authorList>
    </citation>
    <scope>NUCLEOTIDE SEQUENCE</scope>
    <source>
        <strain evidence="4">SIG551</strain>
    </source>
</reference>
<gene>
    <name evidence="4" type="ORF">E7512_08065</name>
</gene>
<comment type="caution">
    <text evidence="4">The sequence shown here is derived from an EMBL/GenBank/DDBJ whole genome shotgun (WGS) entry which is preliminary data.</text>
</comment>
<feature type="compositionally biased region" description="Acidic residues" evidence="1">
    <location>
        <begin position="1599"/>
        <end position="1609"/>
    </location>
</feature>
<feature type="compositionally biased region" description="Basic and acidic residues" evidence="1">
    <location>
        <begin position="1610"/>
        <end position="1620"/>
    </location>
</feature>
<evidence type="ECO:0000313" key="4">
    <source>
        <dbReference type="EMBL" id="MBE6833521.1"/>
    </source>
</evidence>